<dbReference type="CDD" id="cd00090">
    <property type="entry name" value="HTH_ARSR"/>
    <property type="match status" value="1"/>
</dbReference>
<dbReference type="InterPro" id="IPR001845">
    <property type="entry name" value="HTH_ArsR_DNA-bd_dom"/>
</dbReference>
<dbReference type="Proteomes" id="UP000630097">
    <property type="component" value="Unassembled WGS sequence"/>
</dbReference>
<dbReference type="PANTHER" id="PTHR38600:SF2">
    <property type="entry name" value="SLL0088 PROTEIN"/>
    <property type="match status" value="1"/>
</dbReference>
<sequence length="117" mass="13319">MTGSERVTAGGADVFAALASPVRRELTALLLGGPRSVNDLASHFEMSRPSVSEHLRVLRDAGLVSEERSGRRRLYRLEAEPLMEVSRWLSPYERFWRERLAGLRELLDEEDGDDHER</sequence>
<dbReference type="Pfam" id="PF01022">
    <property type="entry name" value="HTH_5"/>
    <property type="match status" value="1"/>
</dbReference>
<proteinExistence type="predicted"/>
<dbReference type="PROSITE" id="PS50987">
    <property type="entry name" value="HTH_ARSR_2"/>
    <property type="match status" value="1"/>
</dbReference>
<comment type="caution">
    <text evidence="2">The sequence shown here is derived from an EMBL/GenBank/DDBJ whole genome shotgun (WGS) entry which is preliminary data.</text>
</comment>
<organism evidence="2 3">
    <name type="scientific">Planotetraspora kaengkrachanensis</name>
    <dbReference type="NCBI Taxonomy" id="575193"/>
    <lineage>
        <taxon>Bacteria</taxon>
        <taxon>Bacillati</taxon>
        <taxon>Actinomycetota</taxon>
        <taxon>Actinomycetes</taxon>
        <taxon>Streptosporangiales</taxon>
        <taxon>Streptosporangiaceae</taxon>
        <taxon>Planotetraspora</taxon>
    </lineage>
</organism>
<dbReference type="PRINTS" id="PR00778">
    <property type="entry name" value="HTHARSR"/>
</dbReference>
<evidence type="ECO:0000313" key="3">
    <source>
        <dbReference type="Proteomes" id="UP000630097"/>
    </source>
</evidence>
<feature type="domain" description="HTH arsR-type" evidence="1">
    <location>
        <begin position="3"/>
        <end position="97"/>
    </location>
</feature>
<dbReference type="InterPro" id="IPR036390">
    <property type="entry name" value="WH_DNA-bd_sf"/>
</dbReference>
<dbReference type="AlphaFoldDB" id="A0A8J3LUG7"/>
<evidence type="ECO:0000313" key="2">
    <source>
        <dbReference type="EMBL" id="GIG78029.1"/>
    </source>
</evidence>
<dbReference type="RefSeq" id="WP_203881532.1">
    <property type="nucleotide sequence ID" value="NZ_BAABHH010000003.1"/>
</dbReference>
<dbReference type="InterPro" id="IPR036388">
    <property type="entry name" value="WH-like_DNA-bd_sf"/>
</dbReference>
<accession>A0A8J3LUG7</accession>
<dbReference type="SMART" id="SM00418">
    <property type="entry name" value="HTH_ARSR"/>
    <property type="match status" value="1"/>
</dbReference>
<gene>
    <name evidence="2" type="ORF">Pka01_11560</name>
</gene>
<dbReference type="PANTHER" id="PTHR38600">
    <property type="entry name" value="TRANSCRIPTIONAL REGULATORY PROTEIN"/>
    <property type="match status" value="1"/>
</dbReference>
<dbReference type="Gene3D" id="1.10.10.10">
    <property type="entry name" value="Winged helix-like DNA-binding domain superfamily/Winged helix DNA-binding domain"/>
    <property type="match status" value="1"/>
</dbReference>
<dbReference type="GO" id="GO:0003700">
    <property type="term" value="F:DNA-binding transcription factor activity"/>
    <property type="evidence" value="ECO:0007669"/>
    <property type="project" value="InterPro"/>
</dbReference>
<dbReference type="SUPFAM" id="SSF46785">
    <property type="entry name" value="Winged helix' DNA-binding domain"/>
    <property type="match status" value="1"/>
</dbReference>
<dbReference type="NCBIfam" id="NF033788">
    <property type="entry name" value="HTH_metalloreg"/>
    <property type="match status" value="1"/>
</dbReference>
<name>A0A8J3LUG7_9ACTN</name>
<keyword evidence="3" id="KW-1185">Reference proteome</keyword>
<reference evidence="2 3" key="1">
    <citation type="submission" date="2021-01" db="EMBL/GenBank/DDBJ databases">
        <title>Whole genome shotgun sequence of Planotetraspora kaengkrachanensis NBRC 104272.</title>
        <authorList>
            <person name="Komaki H."/>
            <person name="Tamura T."/>
        </authorList>
    </citation>
    <scope>NUCLEOTIDE SEQUENCE [LARGE SCALE GENOMIC DNA]</scope>
    <source>
        <strain evidence="2 3">NBRC 104272</strain>
    </source>
</reference>
<protein>
    <recommendedName>
        <fullName evidence="1">HTH arsR-type domain-containing protein</fullName>
    </recommendedName>
</protein>
<dbReference type="InterPro" id="IPR011991">
    <property type="entry name" value="ArsR-like_HTH"/>
</dbReference>
<dbReference type="EMBL" id="BONV01000003">
    <property type="protein sequence ID" value="GIG78029.1"/>
    <property type="molecule type" value="Genomic_DNA"/>
</dbReference>
<evidence type="ECO:0000259" key="1">
    <source>
        <dbReference type="PROSITE" id="PS50987"/>
    </source>
</evidence>